<name>A0A0D0DH05_9AGAM</name>
<dbReference type="HOGENOM" id="CLU_2062256_0_0_1"/>
<dbReference type="Proteomes" id="UP000054538">
    <property type="component" value="Unassembled WGS sequence"/>
</dbReference>
<sequence length="119" mass="13134">MSSRLLFRTDCSLWIESAMSDGISRHFLHPLSLWMVGNLQSSLQHRCVQVPHFPLQLLKWFSGAKFIVLVAVSSLAVAQVVSSWCLADLCGDGSGHIVMKFVIILVQVDVSCVCCDSPK</sequence>
<accession>A0A0D0DH05</accession>
<proteinExistence type="predicted"/>
<evidence type="ECO:0000313" key="1">
    <source>
        <dbReference type="EMBL" id="KIK84301.1"/>
    </source>
</evidence>
<dbReference type="EMBL" id="KN825578">
    <property type="protein sequence ID" value="KIK84301.1"/>
    <property type="molecule type" value="Genomic_DNA"/>
</dbReference>
<dbReference type="AlphaFoldDB" id="A0A0D0DH05"/>
<evidence type="ECO:0000313" key="2">
    <source>
        <dbReference type="Proteomes" id="UP000054538"/>
    </source>
</evidence>
<keyword evidence="2" id="KW-1185">Reference proteome</keyword>
<protein>
    <submittedName>
        <fullName evidence="1">Unplaced genomic scaffold scaffold_756, whole genome shotgun sequence</fullName>
    </submittedName>
</protein>
<dbReference type="InParanoid" id="A0A0D0DH05"/>
<organism evidence="1 2">
    <name type="scientific">Paxillus rubicundulus Ve08.2h10</name>
    <dbReference type="NCBI Taxonomy" id="930991"/>
    <lineage>
        <taxon>Eukaryota</taxon>
        <taxon>Fungi</taxon>
        <taxon>Dikarya</taxon>
        <taxon>Basidiomycota</taxon>
        <taxon>Agaricomycotina</taxon>
        <taxon>Agaricomycetes</taxon>
        <taxon>Agaricomycetidae</taxon>
        <taxon>Boletales</taxon>
        <taxon>Paxilineae</taxon>
        <taxon>Paxillaceae</taxon>
        <taxon>Paxillus</taxon>
    </lineage>
</organism>
<reference evidence="1 2" key="1">
    <citation type="submission" date="2014-04" db="EMBL/GenBank/DDBJ databases">
        <authorList>
            <consortium name="DOE Joint Genome Institute"/>
            <person name="Kuo A."/>
            <person name="Kohler A."/>
            <person name="Jargeat P."/>
            <person name="Nagy L.G."/>
            <person name="Floudas D."/>
            <person name="Copeland A."/>
            <person name="Barry K.W."/>
            <person name="Cichocki N."/>
            <person name="Veneault-Fourrey C."/>
            <person name="LaButti K."/>
            <person name="Lindquist E.A."/>
            <person name="Lipzen A."/>
            <person name="Lundell T."/>
            <person name="Morin E."/>
            <person name="Murat C."/>
            <person name="Sun H."/>
            <person name="Tunlid A."/>
            <person name="Henrissat B."/>
            <person name="Grigoriev I.V."/>
            <person name="Hibbett D.S."/>
            <person name="Martin F."/>
            <person name="Nordberg H.P."/>
            <person name="Cantor M.N."/>
            <person name="Hua S.X."/>
        </authorList>
    </citation>
    <scope>NUCLEOTIDE SEQUENCE [LARGE SCALE GENOMIC DNA]</scope>
    <source>
        <strain evidence="1 2">Ve08.2h10</strain>
    </source>
</reference>
<reference evidence="2" key="2">
    <citation type="submission" date="2015-01" db="EMBL/GenBank/DDBJ databases">
        <title>Evolutionary Origins and Diversification of the Mycorrhizal Mutualists.</title>
        <authorList>
            <consortium name="DOE Joint Genome Institute"/>
            <consortium name="Mycorrhizal Genomics Consortium"/>
            <person name="Kohler A."/>
            <person name="Kuo A."/>
            <person name="Nagy L.G."/>
            <person name="Floudas D."/>
            <person name="Copeland A."/>
            <person name="Barry K.W."/>
            <person name="Cichocki N."/>
            <person name="Veneault-Fourrey C."/>
            <person name="LaButti K."/>
            <person name="Lindquist E.A."/>
            <person name="Lipzen A."/>
            <person name="Lundell T."/>
            <person name="Morin E."/>
            <person name="Murat C."/>
            <person name="Riley R."/>
            <person name="Ohm R."/>
            <person name="Sun H."/>
            <person name="Tunlid A."/>
            <person name="Henrissat B."/>
            <person name="Grigoriev I.V."/>
            <person name="Hibbett D.S."/>
            <person name="Martin F."/>
        </authorList>
    </citation>
    <scope>NUCLEOTIDE SEQUENCE [LARGE SCALE GENOMIC DNA]</scope>
    <source>
        <strain evidence="2">Ve08.2h10</strain>
    </source>
</reference>
<gene>
    <name evidence="1" type="ORF">PAXRUDRAFT_699279</name>
</gene>